<dbReference type="SUPFAM" id="SSF52980">
    <property type="entry name" value="Restriction endonuclease-like"/>
    <property type="match status" value="1"/>
</dbReference>
<dbReference type="EMBL" id="PDEP01000008">
    <property type="protein sequence ID" value="PEN06619.1"/>
    <property type="molecule type" value="Genomic_DNA"/>
</dbReference>
<dbReference type="Proteomes" id="UP000221024">
    <property type="component" value="Unassembled WGS sequence"/>
</dbReference>
<accession>A0A2H3NL99</accession>
<dbReference type="PANTHER" id="PTHR34107:SF7">
    <property type="entry name" value="SLR2092 PROTEIN"/>
    <property type="match status" value="1"/>
</dbReference>
<keyword evidence="3" id="KW-1185">Reference proteome</keyword>
<dbReference type="InterPro" id="IPR008538">
    <property type="entry name" value="Uma2"/>
</dbReference>
<protein>
    <recommendedName>
        <fullName evidence="1">Putative restriction endonuclease domain-containing protein</fullName>
    </recommendedName>
</protein>
<evidence type="ECO:0000259" key="1">
    <source>
        <dbReference type="Pfam" id="PF05685"/>
    </source>
</evidence>
<gene>
    <name evidence="2" type="ORF">CRI93_09620</name>
</gene>
<dbReference type="CDD" id="cd06260">
    <property type="entry name" value="DUF820-like"/>
    <property type="match status" value="1"/>
</dbReference>
<sequence length="192" mass="21528">MQIHFEHPLSDAGFAALCQENDTLHIEQNPDGSLLIMSPTGGLSGARNTRIMRYLDEWAEDDGTGIAFDSSTMFRLPNGAHRMPDAAWVQRERYLALTEDERAGFVPLAPDFVIELRSPTDPLHALKHKMNEYVRAGVRLGWLIDPQTETVTTYTPDDPPEVLDRPDRVTANTVVEGFTLPMKRIWDPLGTA</sequence>
<dbReference type="AlphaFoldDB" id="A0A2H3NL99"/>
<dbReference type="InterPro" id="IPR011335">
    <property type="entry name" value="Restrct_endonuc-II-like"/>
</dbReference>
<proteinExistence type="predicted"/>
<dbReference type="InterPro" id="IPR012296">
    <property type="entry name" value="Nuclease_put_TT1808"/>
</dbReference>
<organism evidence="2 3">
    <name type="scientific">Longimonas halophila</name>
    <dbReference type="NCBI Taxonomy" id="1469170"/>
    <lineage>
        <taxon>Bacteria</taxon>
        <taxon>Pseudomonadati</taxon>
        <taxon>Rhodothermota</taxon>
        <taxon>Rhodothermia</taxon>
        <taxon>Rhodothermales</taxon>
        <taxon>Salisaetaceae</taxon>
        <taxon>Longimonas</taxon>
    </lineage>
</organism>
<dbReference type="Gene3D" id="3.90.1570.10">
    <property type="entry name" value="tt1808, chain A"/>
    <property type="match status" value="1"/>
</dbReference>
<comment type="caution">
    <text evidence="2">The sequence shown here is derived from an EMBL/GenBank/DDBJ whole genome shotgun (WGS) entry which is preliminary data.</text>
</comment>
<dbReference type="OrthoDB" id="9799703at2"/>
<evidence type="ECO:0000313" key="3">
    <source>
        <dbReference type="Proteomes" id="UP000221024"/>
    </source>
</evidence>
<dbReference type="PANTHER" id="PTHR34107">
    <property type="entry name" value="SLL0198 PROTEIN-RELATED"/>
    <property type="match status" value="1"/>
</dbReference>
<evidence type="ECO:0000313" key="2">
    <source>
        <dbReference type="EMBL" id="PEN06619.1"/>
    </source>
</evidence>
<feature type="domain" description="Putative restriction endonuclease" evidence="1">
    <location>
        <begin position="14"/>
        <end position="182"/>
    </location>
</feature>
<reference evidence="2 3" key="1">
    <citation type="submission" date="2017-10" db="EMBL/GenBank/DDBJ databases">
        <title>Draft genome of Longimonas halophila.</title>
        <authorList>
            <person name="Goh K.M."/>
            <person name="Shamsir M.S."/>
            <person name="Lim S.W."/>
        </authorList>
    </citation>
    <scope>NUCLEOTIDE SEQUENCE [LARGE SCALE GENOMIC DNA]</scope>
    <source>
        <strain evidence="2 3">KCTC 42399</strain>
    </source>
</reference>
<name>A0A2H3NL99_9BACT</name>
<dbReference type="Pfam" id="PF05685">
    <property type="entry name" value="Uma2"/>
    <property type="match status" value="1"/>
</dbReference>